<sequence length="371" mass="40928">MKEKHAGAFFASFRKRHTEDTARQAVSLLVFQGIFLSLLLGTAILVICVNSGSRLSFYLALLFGLSALIGAALFFNLRGKYKSAAWLTTICMVLGPWFSILLDPAVVAGDFVPLVYIGISIQLCSILLSERATIGIALVQLSGLIAFILFSPALRAINWPSLVAFVVFTATIGTLAGFSNRKQLEQIEQQRNQLQRDEAKLRELSVHDPLTGLYNRRYMEETLDREIKRALRKGRSLAVVMTDIDGFKAINDTFGHVPGDMLLVRVAKFLMKAVRASDVVCRYGGDEFVLILPECSLEEAILRVSAMRLDVEKMPLGDEVSVKEPLTMSFGVAALPENGTTLEELIEAADQALYVSKRAGRNRVNGIRTHS</sequence>
<dbReference type="SMART" id="SM00267">
    <property type="entry name" value="GGDEF"/>
    <property type="match status" value="1"/>
</dbReference>
<dbReference type="Gene3D" id="3.30.70.270">
    <property type="match status" value="1"/>
</dbReference>
<dbReference type="NCBIfam" id="TIGR00254">
    <property type="entry name" value="GGDEF"/>
    <property type="match status" value="1"/>
</dbReference>
<evidence type="ECO:0000256" key="2">
    <source>
        <dbReference type="SAM" id="Phobius"/>
    </source>
</evidence>
<dbReference type="InterPro" id="IPR000160">
    <property type="entry name" value="GGDEF_dom"/>
</dbReference>
<dbReference type="InterPro" id="IPR050469">
    <property type="entry name" value="Diguanylate_Cyclase"/>
</dbReference>
<keyword evidence="2" id="KW-0472">Membrane</keyword>
<feature type="transmembrane region" description="Helical" evidence="2">
    <location>
        <begin position="25"/>
        <end position="49"/>
    </location>
</feature>
<gene>
    <name evidence="4" type="ORF">SDC9_78583</name>
</gene>
<feature type="transmembrane region" description="Helical" evidence="2">
    <location>
        <begin position="135"/>
        <end position="153"/>
    </location>
</feature>
<proteinExistence type="predicted"/>
<dbReference type="PROSITE" id="PS50887">
    <property type="entry name" value="GGDEF"/>
    <property type="match status" value="1"/>
</dbReference>
<keyword evidence="2" id="KW-0812">Transmembrane</keyword>
<comment type="caution">
    <text evidence="4">The sequence shown here is derived from an EMBL/GenBank/DDBJ whole genome shotgun (WGS) entry which is preliminary data.</text>
</comment>
<dbReference type="AlphaFoldDB" id="A0A644YTW8"/>
<evidence type="ECO:0000256" key="1">
    <source>
        <dbReference type="SAM" id="Coils"/>
    </source>
</evidence>
<dbReference type="EMBL" id="VSSQ01006244">
    <property type="protein sequence ID" value="MPM32025.1"/>
    <property type="molecule type" value="Genomic_DNA"/>
</dbReference>
<feature type="transmembrane region" description="Helical" evidence="2">
    <location>
        <begin position="159"/>
        <end position="178"/>
    </location>
</feature>
<dbReference type="Pfam" id="PF00990">
    <property type="entry name" value="GGDEF"/>
    <property type="match status" value="1"/>
</dbReference>
<feature type="transmembrane region" description="Helical" evidence="2">
    <location>
        <begin position="84"/>
        <end position="102"/>
    </location>
</feature>
<dbReference type="PANTHER" id="PTHR45138:SF9">
    <property type="entry name" value="DIGUANYLATE CYCLASE DGCM-RELATED"/>
    <property type="match status" value="1"/>
</dbReference>
<dbReference type="CDD" id="cd01949">
    <property type="entry name" value="GGDEF"/>
    <property type="match status" value="1"/>
</dbReference>
<keyword evidence="2" id="KW-1133">Transmembrane helix</keyword>
<dbReference type="PANTHER" id="PTHR45138">
    <property type="entry name" value="REGULATORY COMPONENTS OF SENSORY TRANSDUCTION SYSTEM"/>
    <property type="match status" value="1"/>
</dbReference>
<accession>A0A644YTW8</accession>
<name>A0A644YTW8_9ZZZZ</name>
<dbReference type="GO" id="GO:0052621">
    <property type="term" value="F:diguanylate cyclase activity"/>
    <property type="evidence" value="ECO:0007669"/>
    <property type="project" value="TreeGrafter"/>
</dbReference>
<dbReference type="InterPro" id="IPR043128">
    <property type="entry name" value="Rev_trsase/Diguanyl_cyclase"/>
</dbReference>
<feature type="transmembrane region" description="Helical" evidence="2">
    <location>
        <begin position="55"/>
        <end position="77"/>
    </location>
</feature>
<evidence type="ECO:0000313" key="4">
    <source>
        <dbReference type="EMBL" id="MPM32025.1"/>
    </source>
</evidence>
<feature type="coiled-coil region" evidence="1">
    <location>
        <begin position="180"/>
        <end position="207"/>
    </location>
</feature>
<feature type="domain" description="GGDEF" evidence="3">
    <location>
        <begin position="235"/>
        <end position="369"/>
    </location>
</feature>
<keyword evidence="1" id="KW-0175">Coiled coil</keyword>
<dbReference type="FunFam" id="3.30.70.270:FF:000001">
    <property type="entry name" value="Diguanylate cyclase domain protein"/>
    <property type="match status" value="1"/>
</dbReference>
<organism evidence="4">
    <name type="scientific">bioreactor metagenome</name>
    <dbReference type="NCBI Taxonomy" id="1076179"/>
    <lineage>
        <taxon>unclassified sequences</taxon>
        <taxon>metagenomes</taxon>
        <taxon>ecological metagenomes</taxon>
    </lineage>
</organism>
<reference evidence="4" key="1">
    <citation type="submission" date="2019-08" db="EMBL/GenBank/DDBJ databases">
        <authorList>
            <person name="Kucharzyk K."/>
            <person name="Murdoch R.W."/>
            <person name="Higgins S."/>
            <person name="Loffler F."/>
        </authorList>
    </citation>
    <scope>NUCLEOTIDE SEQUENCE</scope>
</reference>
<evidence type="ECO:0000259" key="3">
    <source>
        <dbReference type="PROSITE" id="PS50887"/>
    </source>
</evidence>
<dbReference type="InterPro" id="IPR029787">
    <property type="entry name" value="Nucleotide_cyclase"/>
</dbReference>
<dbReference type="SUPFAM" id="SSF55073">
    <property type="entry name" value="Nucleotide cyclase"/>
    <property type="match status" value="1"/>
</dbReference>
<feature type="transmembrane region" description="Helical" evidence="2">
    <location>
        <begin position="108"/>
        <end position="128"/>
    </location>
</feature>
<protein>
    <recommendedName>
        <fullName evidence="3">GGDEF domain-containing protein</fullName>
    </recommendedName>
</protein>